<reference evidence="3" key="1">
    <citation type="submission" date="2025-08" db="UniProtKB">
        <authorList>
            <consortium name="RefSeq"/>
        </authorList>
    </citation>
    <scope>IDENTIFICATION</scope>
</reference>
<gene>
    <name evidence="3" type="primary">LOC106820593</name>
</gene>
<dbReference type="InterPro" id="IPR042099">
    <property type="entry name" value="ANL_N_sf"/>
</dbReference>
<dbReference type="InterPro" id="IPR025110">
    <property type="entry name" value="AMP-bd_C"/>
</dbReference>
<evidence type="ECO:0000259" key="1">
    <source>
        <dbReference type="Pfam" id="PF13193"/>
    </source>
</evidence>
<dbReference type="RefSeq" id="XP_014680587.1">
    <property type="nucleotide sequence ID" value="XM_014825101.1"/>
</dbReference>
<dbReference type="SUPFAM" id="SSF56801">
    <property type="entry name" value="Acetyl-CoA synthetase-like"/>
    <property type="match status" value="1"/>
</dbReference>
<dbReference type="PANTHER" id="PTHR24096">
    <property type="entry name" value="LONG-CHAIN-FATTY-ACID--COA LIGASE"/>
    <property type="match status" value="1"/>
</dbReference>
<protein>
    <submittedName>
        <fullName evidence="3">LOW QUALITY PROTEIN: long-chain-fatty-acid--CoA ligase-like</fullName>
    </submittedName>
</protein>
<evidence type="ECO:0000313" key="2">
    <source>
        <dbReference type="Proteomes" id="UP000695022"/>
    </source>
</evidence>
<dbReference type="Gene3D" id="3.40.50.12780">
    <property type="entry name" value="N-terminal domain of ligase-like"/>
    <property type="match status" value="1"/>
</dbReference>
<feature type="domain" description="AMP-binding enzyme C-terminal" evidence="1">
    <location>
        <begin position="65"/>
        <end position="111"/>
    </location>
</feature>
<organism evidence="2 3">
    <name type="scientific">Priapulus caudatus</name>
    <name type="common">Priapulid worm</name>
    <dbReference type="NCBI Taxonomy" id="37621"/>
    <lineage>
        <taxon>Eukaryota</taxon>
        <taxon>Metazoa</taxon>
        <taxon>Ecdysozoa</taxon>
        <taxon>Scalidophora</taxon>
        <taxon>Priapulida</taxon>
        <taxon>Priapulimorpha</taxon>
        <taxon>Priapulimorphida</taxon>
        <taxon>Priapulidae</taxon>
        <taxon>Priapulus</taxon>
    </lineage>
</organism>
<dbReference type="Proteomes" id="UP000695022">
    <property type="component" value="Unplaced"/>
</dbReference>
<dbReference type="InterPro" id="IPR045851">
    <property type="entry name" value="AMP-bd_C_sf"/>
</dbReference>
<dbReference type="Pfam" id="PF13193">
    <property type="entry name" value="AMP-binding_C"/>
    <property type="match status" value="1"/>
</dbReference>
<accession>A0ABM1F816</accession>
<proteinExistence type="predicted"/>
<dbReference type="Gene3D" id="3.30.300.30">
    <property type="match status" value="1"/>
</dbReference>
<evidence type="ECO:0000313" key="3">
    <source>
        <dbReference type="RefSeq" id="XP_014680587.1"/>
    </source>
</evidence>
<dbReference type="GeneID" id="106820593"/>
<keyword evidence="2" id="KW-1185">Reference proteome</keyword>
<sequence>ELWVRGPQVMRGYWERPEETANVLGEDGWLRTGDVAIMNERGSCKIVDRIKDMILVSGFNVYPNEIEDIVALHPKVLEVGAIGMTSESSGEAVKVFVVKKDDSLTEQELMDY</sequence>
<name>A0ABM1F816_PRICU</name>
<feature type="non-terminal residue" evidence="3">
    <location>
        <position position="112"/>
    </location>
</feature>
<feature type="non-terminal residue" evidence="3">
    <location>
        <position position="1"/>
    </location>
</feature>